<accession>A0A482WR85</accession>
<dbReference type="AlphaFoldDB" id="A0A482WR85"/>
<organism evidence="1 2">
    <name type="scientific">Laodelphax striatellus</name>
    <name type="common">Small brown planthopper</name>
    <name type="synonym">Delphax striatella</name>
    <dbReference type="NCBI Taxonomy" id="195883"/>
    <lineage>
        <taxon>Eukaryota</taxon>
        <taxon>Metazoa</taxon>
        <taxon>Ecdysozoa</taxon>
        <taxon>Arthropoda</taxon>
        <taxon>Hexapoda</taxon>
        <taxon>Insecta</taxon>
        <taxon>Pterygota</taxon>
        <taxon>Neoptera</taxon>
        <taxon>Paraneoptera</taxon>
        <taxon>Hemiptera</taxon>
        <taxon>Auchenorrhyncha</taxon>
        <taxon>Fulgoroidea</taxon>
        <taxon>Delphacidae</taxon>
        <taxon>Criomorphinae</taxon>
        <taxon>Laodelphax</taxon>
    </lineage>
</organism>
<sequence length="111" mass="12964">VPKSSYLLSQERGMIDNYMKCSGLLNSIQDGCVPRLACELWSENSKLFQNQRNVVRRTLSEIMSTEMIPYHIRDMIYKASEHGKLLGQCAQYHCKRFEGNQVETLEKFERN</sequence>
<reference evidence="1 2" key="1">
    <citation type="journal article" date="2017" name="Gigascience">
        <title>Genome sequence of the small brown planthopper, Laodelphax striatellus.</title>
        <authorList>
            <person name="Zhu J."/>
            <person name="Jiang F."/>
            <person name="Wang X."/>
            <person name="Yang P."/>
            <person name="Bao Y."/>
            <person name="Zhao W."/>
            <person name="Wang W."/>
            <person name="Lu H."/>
            <person name="Wang Q."/>
            <person name="Cui N."/>
            <person name="Li J."/>
            <person name="Chen X."/>
            <person name="Luo L."/>
            <person name="Yu J."/>
            <person name="Kang L."/>
            <person name="Cui F."/>
        </authorList>
    </citation>
    <scope>NUCLEOTIDE SEQUENCE [LARGE SCALE GENOMIC DNA]</scope>
    <source>
        <strain evidence="1">Lst14</strain>
    </source>
</reference>
<feature type="non-terminal residue" evidence="1">
    <location>
        <position position="1"/>
    </location>
</feature>
<dbReference type="Proteomes" id="UP000291343">
    <property type="component" value="Unassembled WGS sequence"/>
</dbReference>
<dbReference type="InParanoid" id="A0A482WR85"/>
<evidence type="ECO:0000313" key="2">
    <source>
        <dbReference type="Proteomes" id="UP000291343"/>
    </source>
</evidence>
<name>A0A482WR85_LAOST</name>
<evidence type="ECO:0000313" key="1">
    <source>
        <dbReference type="EMBL" id="RZF35786.1"/>
    </source>
</evidence>
<keyword evidence="2" id="KW-1185">Reference proteome</keyword>
<protein>
    <submittedName>
        <fullName evidence="1">Uncharacterized protein</fullName>
    </submittedName>
</protein>
<dbReference type="EMBL" id="QKKF02027494">
    <property type="protein sequence ID" value="RZF35786.1"/>
    <property type="molecule type" value="Genomic_DNA"/>
</dbReference>
<proteinExistence type="predicted"/>
<dbReference type="OrthoDB" id="6359352at2759"/>
<comment type="caution">
    <text evidence="1">The sequence shown here is derived from an EMBL/GenBank/DDBJ whole genome shotgun (WGS) entry which is preliminary data.</text>
</comment>
<gene>
    <name evidence="1" type="ORF">LSTR_LSTR013747</name>
</gene>